<dbReference type="Proteomes" id="UP001589605">
    <property type="component" value="Unassembled WGS sequence"/>
</dbReference>
<dbReference type="RefSeq" id="WP_382383269.1">
    <property type="nucleotide sequence ID" value="NZ_JBHMEZ010000012.1"/>
</dbReference>
<accession>A0ABV5F3A7</accession>
<protein>
    <submittedName>
        <fullName evidence="1">Uncharacterized protein</fullName>
    </submittedName>
</protein>
<reference evidence="1 2" key="1">
    <citation type="submission" date="2024-09" db="EMBL/GenBank/DDBJ databases">
        <authorList>
            <person name="Sun Q."/>
            <person name="Mori K."/>
        </authorList>
    </citation>
    <scope>NUCLEOTIDE SEQUENCE [LARGE SCALE GENOMIC DNA]</scope>
    <source>
        <strain evidence="1 2">CECT 8286</strain>
    </source>
</reference>
<comment type="caution">
    <text evidence="1">The sequence shown here is derived from an EMBL/GenBank/DDBJ whole genome shotgun (WGS) entry which is preliminary data.</text>
</comment>
<gene>
    <name evidence="1" type="ORF">ACFFVB_12635</name>
</gene>
<evidence type="ECO:0000313" key="1">
    <source>
        <dbReference type="EMBL" id="MFB9053925.1"/>
    </source>
</evidence>
<sequence>MKELKSKIKELIIGFENGKESAQKTLEKINKLSSLKIDEDFLRNYWRSTNLKNFIELLTTPEIENWAEIDDEYADKLITEILNNLSNDAWINRNTTALEKRYKKSTGTISNWIFYDDIVDRNKILGLLKTNTTIQL</sequence>
<proteinExistence type="predicted"/>
<dbReference type="EMBL" id="JBHMEZ010000012">
    <property type="protein sequence ID" value="MFB9053925.1"/>
    <property type="molecule type" value="Genomic_DNA"/>
</dbReference>
<keyword evidence="2" id="KW-1185">Reference proteome</keyword>
<evidence type="ECO:0000313" key="2">
    <source>
        <dbReference type="Proteomes" id="UP001589605"/>
    </source>
</evidence>
<name>A0ABV5F3A7_9FLAO</name>
<organism evidence="1 2">
    <name type="scientific">Formosa undariae</name>
    <dbReference type="NCBI Taxonomy" id="1325436"/>
    <lineage>
        <taxon>Bacteria</taxon>
        <taxon>Pseudomonadati</taxon>
        <taxon>Bacteroidota</taxon>
        <taxon>Flavobacteriia</taxon>
        <taxon>Flavobacteriales</taxon>
        <taxon>Flavobacteriaceae</taxon>
        <taxon>Formosa</taxon>
    </lineage>
</organism>